<evidence type="ECO:0000256" key="11">
    <source>
        <dbReference type="ARBA" id="ARBA00023303"/>
    </source>
</evidence>
<evidence type="ECO:0000256" key="1">
    <source>
        <dbReference type="ARBA" id="ARBA00004141"/>
    </source>
</evidence>
<keyword evidence="6" id="KW-0631">Potassium channel</keyword>
<dbReference type="Proteomes" id="UP000255108">
    <property type="component" value="Unassembled WGS sequence"/>
</dbReference>
<dbReference type="InterPro" id="IPR010617">
    <property type="entry name" value="TMEM175-like"/>
</dbReference>
<comment type="similarity">
    <text evidence="2">Belongs to the TMEM175 family.</text>
</comment>
<reference evidence="15 17" key="2">
    <citation type="submission" date="2019-03" db="EMBL/GenBank/DDBJ databases">
        <title>Genomic Encyclopedia of Type Strains, Phase IV (KMG-IV): sequencing the most valuable type-strain genomes for metagenomic binning, comparative biology and taxonomic classification.</title>
        <authorList>
            <person name="Goeker M."/>
        </authorList>
    </citation>
    <scope>NUCLEOTIDE SEQUENCE [LARGE SCALE GENOMIC DNA]</scope>
    <source>
        <strain evidence="15 17">DSM 3764</strain>
    </source>
</reference>
<dbReference type="RefSeq" id="WP_115226145.1">
    <property type="nucleotide sequence ID" value="NZ_CAWOLO010000010.1"/>
</dbReference>
<evidence type="ECO:0000256" key="4">
    <source>
        <dbReference type="ARBA" id="ARBA00022538"/>
    </source>
</evidence>
<evidence type="ECO:0000256" key="10">
    <source>
        <dbReference type="ARBA" id="ARBA00023136"/>
    </source>
</evidence>
<dbReference type="EMBL" id="UGHR01000001">
    <property type="protein sequence ID" value="STQ89728.1"/>
    <property type="molecule type" value="Genomic_DNA"/>
</dbReference>
<keyword evidence="11" id="KW-0407">Ion channel</keyword>
<dbReference type="PANTHER" id="PTHR31462">
    <property type="entry name" value="ENDOSOMAL/LYSOSOMAL POTASSIUM CHANNEL TMEM175"/>
    <property type="match status" value="1"/>
</dbReference>
<protein>
    <submittedName>
        <fullName evidence="15">Membrane protein</fullName>
    </submittedName>
    <submittedName>
        <fullName evidence="14">Protein of uncharacterized function (DUF1211)</fullName>
    </submittedName>
</protein>
<keyword evidence="17" id="KW-1185">Reference proteome</keyword>
<dbReference type="OrthoDB" id="7626281at2"/>
<organism evidence="14 16">
    <name type="scientific">Iodobacter fluviatilis</name>
    <dbReference type="NCBI Taxonomy" id="537"/>
    <lineage>
        <taxon>Bacteria</taxon>
        <taxon>Pseudomonadati</taxon>
        <taxon>Pseudomonadota</taxon>
        <taxon>Betaproteobacteria</taxon>
        <taxon>Neisseriales</taxon>
        <taxon>Chitinibacteraceae</taxon>
        <taxon>Iodobacter</taxon>
    </lineage>
</organism>
<evidence type="ECO:0000313" key="14">
    <source>
        <dbReference type="EMBL" id="STQ89728.1"/>
    </source>
</evidence>
<evidence type="ECO:0000313" key="17">
    <source>
        <dbReference type="Proteomes" id="UP000295794"/>
    </source>
</evidence>
<evidence type="ECO:0000313" key="16">
    <source>
        <dbReference type="Proteomes" id="UP000255108"/>
    </source>
</evidence>
<keyword evidence="8 13" id="KW-1133">Transmembrane helix</keyword>
<evidence type="ECO:0000256" key="13">
    <source>
        <dbReference type="SAM" id="Phobius"/>
    </source>
</evidence>
<evidence type="ECO:0000256" key="12">
    <source>
        <dbReference type="ARBA" id="ARBA00034430"/>
    </source>
</evidence>
<evidence type="ECO:0000313" key="15">
    <source>
        <dbReference type="EMBL" id="TCU84115.1"/>
    </source>
</evidence>
<dbReference type="GO" id="GO:0005267">
    <property type="term" value="F:potassium channel activity"/>
    <property type="evidence" value="ECO:0007669"/>
    <property type="project" value="UniProtKB-KW"/>
</dbReference>
<evidence type="ECO:0000256" key="6">
    <source>
        <dbReference type="ARBA" id="ARBA00022826"/>
    </source>
</evidence>
<dbReference type="PANTHER" id="PTHR31462:SF5">
    <property type="entry name" value="ENDOSOMAL_LYSOSOMAL PROTON CHANNEL TMEM175"/>
    <property type="match status" value="1"/>
</dbReference>
<feature type="transmembrane region" description="Helical" evidence="13">
    <location>
        <begin position="6"/>
        <end position="23"/>
    </location>
</feature>
<evidence type="ECO:0000256" key="3">
    <source>
        <dbReference type="ARBA" id="ARBA00022448"/>
    </source>
</evidence>
<feature type="transmembrane region" description="Helical" evidence="13">
    <location>
        <begin position="77"/>
        <end position="95"/>
    </location>
</feature>
<feature type="transmembrane region" description="Helical" evidence="13">
    <location>
        <begin position="107"/>
        <end position="127"/>
    </location>
</feature>
<feature type="transmembrane region" description="Helical" evidence="13">
    <location>
        <begin position="35"/>
        <end position="57"/>
    </location>
</feature>
<dbReference type="Proteomes" id="UP000295794">
    <property type="component" value="Unassembled WGS sequence"/>
</dbReference>
<sequence length="192" mass="21868">MGKTRLEAFSDGVIAIIITIMVLELKVPHGEDAHALLPMIPIFLGYVFSFIMVGIYWNNHHHMLHIVHKINGPVLWANLHLLFWLSLIPVTTAWMQESHFASQAVALYGFVLFMASVAWPILAHFLIKIHGNQSELAIAFGEDRKGKISMLMYLLAIPLAFLNVWIAIVLYIAVAVIWFIPDQRIEKNLHHE</sequence>
<dbReference type="GO" id="GO:0016020">
    <property type="term" value="C:membrane"/>
    <property type="evidence" value="ECO:0007669"/>
    <property type="project" value="UniProtKB-SubCell"/>
</dbReference>
<comment type="catalytic activity">
    <reaction evidence="12">
        <text>K(+)(in) = K(+)(out)</text>
        <dbReference type="Rhea" id="RHEA:29463"/>
        <dbReference type="ChEBI" id="CHEBI:29103"/>
    </reaction>
</comment>
<dbReference type="EMBL" id="SMBT01000010">
    <property type="protein sequence ID" value="TCU84115.1"/>
    <property type="molecule type" value="Genomic_DNA"/>
</dbReference>
<keyword evidence="4" id="KW-0633">Potassium transport</keyword>
<keyword evidence="5 13" id="KW-0812">Transmembrane</keyword>
<dbReference type="Pfam" id="PF06736">
    <property type="entry name" value="TMEM175"/>
    <property type="match status" value="1"/>
</dbReference>
<comment type="subcellular location">
    <subcellularLocation>
        <location evidence="1">Membrane</location>
        <topology evidence="1">Multi-pass membrane protein</topology>
    </subcellularLocation>
</comment>
<dbReference type="AlphaFoldDB" id="A0A377Q4N5"/>
<gene>
    <name evidence="15" type="ORF">EV682_11053</name>
    <name evidence="14" type="ORF">NCTC11159_00770</name>
</gene>
<accession>A0A377Q4N5</accession>
<evidence type="ECO:0000256" key="8">
    <source>
        <dbReference type="ARBA" id="ARBA00022989"/>
    </source>
</evidence>
<keyword evidence="10 13" id="KW-0472">Membrane</keyword>
<reference evidence="14 16" key="1">
    <citation type="submission" date="2018-06" db="EMBL/GenBank/DDBJ databases">
        <authorList>
            <consortium name="Pathogen Informatics"/>
            <person name="Doyle S."/>
        </authorList>
    </citation>
    <scope>NUCLEOTIDE SEQUENCE [LARGE SCALE GENOMIC DNA]</scope>
    <source>
        <strain evidence="14 16">NCTC11159</strain>
    </source>
</reference>
<feature type="transmembrane region" description="Helical" evidence="13">
    <location>
        <begin position="150"/>
        <end position="180"/>
    </location>
</feature>
<evidence type="ECO:0000256" key="9">
    <source>
        <dbReference type="ARBA" id="ARBA00023065"/>
    </source>
</evidence>
<keyword evidence="7" id="KW-0630">Potassium</keyword>
<evidence type="ECO:0000256" key="5">
    <source>
        <dbReference type="ARBA" id="ARBA00022692"/>
    </source>
</evidence>
<keyword evidence="9" id="KW-0406">Ion transport</keyword>
<dbReference type="GO" id="GO:0015252">
    <property type="term" value="F:proton channel activity"/>
    <property type="evidence" value="ECO:0007669"/>
    <property type="project" value="InterPro"/>
</dbReference>
<keyword evidence="3" id="KW-0813">Transport</keyword>
<evidence type="ECO:0000256" key="2">
    <source>
        <dbReference type="ARBA" id="ARBA00006920"/>
    </source>
</evidence>
<proteinExistence type="inferred from homology"/>
<evidence type="ECO:0000256" key="7">
    <source>
        <dbReference type="ARBA" id="ARBA00022958"/>
    </source>
</evidence>
<name>A0A377Q4N5_9NEIS</name>